<sequence length="79" mass="8968">MKRESEKDNDRKLGTEKFNNEIKEGLKMVEGKIKEEDGYLPPENDNAEGIAFEYQGCYNTVALFALINAEIKSCHAVEL</sequence>
<name>A0A232EG64_9HYME</name>
<dbReference type="EMBL" id="NNAY01004839">
    <property type="protein sequence ID" value="OXU17355.1"/>
    <property type="molecule type" value="Genomic_DNA"/>
</dbReference>
<organism evidence="1 2">
    <name type="scientific">Trichomalopsis sarcophagae</name>
    <dbReference type="NCBI Taxonomy" id="543379"/>
    <lineage>
        <taxon>Eukaryota</taxon>
        <taxon>Metazoa</taxon>
        <taxon>Ecdysozoa</taxon>
        <taxon>Arthropoda</taxon>
        <taxon>Hexapoda</taxon>
        <taxon>Insecta</taxon>
        <taxon>Pterygota</taxon>
        <taxon>Neoptera</taxon>
        <taxon>Endopterygota</taxon>
        <taxon>Hymenoptera</taxon>
        <taxon>Apocrita</taxon>
        <taxon>Proctotrupomorpha</taxon>
        <taxon>Chalcidoidea</taxon>
        <taxon>Pteromalidae</taxon>
        <taxon>Pteromalinae</taxon>
        <taxon>Trichomalopsis</taxon>
    </lineage>
</organism>
<proteinExistence type="predicted"/>
<protein>
    <submittedName>
        <fullName evidence="1">Uncharacterized protein</fullName>
    </submittedName>
</protein>
<evidence type="ECO:0000313" key="1">
    <source>
        <dbReference type="EMBL" id="OXU17355.1"/>
    </source>
</evidence>
<gene>
    <name evidence="1" type="ORF">TSAR_002435</name>
</gene>
<reference evidence="1 2" key="1">
    <citation type="journal article" date="2017" name="Curr. Biol.">
        <title>The Evolution of Venom by Co-option of Single-Copy Genes.</title>
        <authorList>
            <person name="Martinson E.O."/>
            <person name="Mrinalini"/>
            <person name="Kelkar Y.D."/>
            <person name="Chang C.H."/>
            <person name="Werren J.H."/>
        </authorList>
    </citation>
    <scope>NUCLEOTIDE SEQUENCE [LARGE SCALE GENOMIC DNA]</scope>
    <source>
        <strain evidence="1 2">Alberta</strain>
        <tissue evidence="1">Whole body</tissue>
    </source>
</reference>
<dbReference type="Proteomes" id="UP000215335">
    <property type="component" value="Unassembled WGS sequence"/>
</dbReference>
<evidence type="ECO:0000313" key="2">
    <source>
        <dbReference type="Proteomes" id="UP000215335"/>
    </source>
</evidence>
<comment type="caution">
    <text evidence="1">The sequence shown here is derived from an EMBL/GenBank/DDBJ whole genome shotgun (WGS) entry which is preliminary data.</text>
</comment>
<dbReference type="AlphaFoldDB" id="A0A232EG64"/>
<accession>A0A232EG64</accession>
<keyword evidence="2" id="KW-1185">Reference proteome</keyword>